<sequence length="103" mass="11647">MRLSLPTLISVIVSLVHIVNAQQDVLLHSRSHANRPITLSSADISTRELIAELSDRLERRPEWYQCRFCRKIFATTEEADRSGCTSKAPGSTGEHRLQHHVSN</sequence>
<organism evidence="3 4">
    <name type="scientific">Ephemerocybe angulata</name>
    <dbReference type="NCBI Taxonomy" id="980116"/>
    <lineage>
        <taxon>Eukaryota</taxon>
        <taxon>Fungi</taxon>
        <taxon>Dikarya</taxon>
        <taxon>Basidiomycota</taxon>
        <taxon>Agaricomycotina</taxon>
        <taxon>Agaricomycetes</taxon>
        <taxon>Agaricomycetidae</taxon>
        <taxon>Agaricales</taxon>
        <taxon>Agaricineae</taxon>
        <taxon>Psathyrellaceae</taxon>
        <taxon>Ephemerocybe</taxon>
    </lineage>
</organism>
<reference evidence="3 4" key="1">
    <citation type="submission" date="2020-07" db="EMBL/GenBank/DDBJ databases">
        <title>Comparative genomics of pyrophilous fungi reveals a link between fire events and developmental genes.</title>
        <authorList>
            <consortium name="DOE Joint Genome Institute"/>
            <person name="Steindorff A.S."/>
            <person name="Carver A."/>
            <person name="Calhoun S."/>
            <person name="Stillman K."/>
            <person name="Liu H."/>
            <person name="Lipzen A."/>
            <person name="Pangilinan J."/>
            <person name="Labutti K."/>
            <person name="Bruns T.D."/>
            <person name="Grigoriev I.V."/>
        </authorList>
    </citation>
    <scope>NUCLEOTIDE SEQUENCE [LARGE SCALE GENOMIC DNA]</scope>
    <source>
        <strain evidence="3 4">CBS 144469</strain>
    </source>
</reference>
<feature type="region of interest" description="Disordered" evidence="1">
    <location>
        <begin position="78"/>
        <end position="103"/>
    </location>
</feature>
<keyword evidence="2" id="KW-0732">Signal</keyword>
<evidence type="ECO:0000313" key="3">
    <source>
        <dbReference type="EMBL" id="KAF6746444.1"/>
    </source>
</evidence>
<keyword evidence="4" id="KW-1185">Reference proteome</keyword>
<evidence type="ECO:0000256" key="2">
    <source>
        <dbReference type="SAM" id="SignalP"/>
    </source>
</evidence>
<feature type="signal peptide" evidence="2">
    <location>
        <begin position="1"/>
        <end position="21"/>
    </location>
</feature>
<evidence type="ECO:0000313" key="4">
    <source>
        <dbReference type="Proteomes" id="UP000521943"/>
    </source>
</evidence>
<dbReference type="AlphaFoldDB" id="A0A8H6HGM0"/>
<comment type="caution">
    <text evidence="3">The sequence shown here is derived from an EMBL/GenBank/DDBJ whole genome shotgun (WGS) entry which is preliminary data.</text>
</comment>
<gene>
    <name evidence="3" type="ORF">DFP72DRAFT_1076303</name>
</gene>
<dbReference type="Proteomes" id="UP000521943">
    <property type="component" value="Unassembled WGS sequence"/>
</dbReference>
<protein>
    <submittedName>
        <fullName evidence="3">Uncharacterized protein</fullName>
    </submittedName>
</protein>
<feature type="chain" id="PRO_5034501071" evidence="2">
    <location>
        <begin position="22"/>
        <end position="103"/>
    </location>
</feature>
<accession>A0A8H6HGM0</accession>
<proteinExistence type="predicted"/>
<dbReference type="EMBL" id="JACGCI010000092">
    <property type="protein sequence ID" value="KAF6746444.1"/>
    <property type="molecule type" value="Genomic_DNA"/>
</dbReference>
<evidence type="ECO:0000256" key="1">
    <source>
        <dbReference type="SAM" id="MobiDB-lite"/>
    </source>
</evidence>
<name>A0A8H6HGM0_9AGAR</name>